<keyword evidence="2" id="KW-1185">Reference proteome</keyword>
<name>A0AAV5NLU7_9VIBR</name>
<evidence type="ECO:0000313" key="2">
    <source>
        <dbReference type="Proteomes" id="UP001156690"/>
    </source>
</evidence>
<proteinExistence type="predicted"/>
<protein>
    <submittedName>
        <fullName evidence="1">Uncharacterized protein</fullName>
    </submittedName>
</protein>
<organism evidence="1 2">
    <name type="scientific">Vibrio penaeicida</name>
    <dbReference type="NCBI Taxonomy" id="104609"/>
    <lineage>
        <taxon>Bacteria</taxon>
        <taxon>Pseudomonadati</taxon>
        <taxon>Pseudomonadota</taxon>
        <taxon>Gammaproteobacteria</taxon>
        <taxon>Vibrionales</taxon>
        <taxon>Vibrionaceae</taxon>
        <taxon>Vibrio</taxon>
    </lineage>
</organism>
<evidence type="ECO:0000313" key="1">
    <source>
        <dbReference type="EMBL" id="GLQ71550.1"/>
    </source>
</evidence>
<sequence>MCLHDVQSLASSHFIPIVEYSKKMNKRFGLCQSVSLRWFEYKYVHVISCLLAGVLSITNWKAERESHTIAPFAHA</sequence>
<gene>
    <name evidence="1" type="ORF">GCM10007932_09100</name>
</gene>
<reference evidence="2" key="1">
    <citation type="journal article" date="2019" name="Int. J. Syst. Evol. Microbiol.">
        <title>The Global Catalogue of Microorganisms (GCM) 10K type strain sequencing project: providing services to taxonomists for standard genome sequencing and annotation.</title>
        <authorList>
            <consortium name="The Broad Institute Genomics Platform"/>
            <consortium name="The Broad Institute Genome Sequencing Center for Infectious Disease"/>
            <person name="Wu L."/>
            <person name="Ma J."/>
        </authorList>
    </citation>
    <scope>NUCLEOTIDE SEQUENCE [LARGE SCALE GENOMIC DNA]</scope>
    <source>
        <strain evidence="2">NBRC 15640</strain>
    </source>
</reference>
<dbReference type="AlphaFoldDB" id="A0AAV5NLU7"/>
<dbReference type="Proteomes" id="UP001156690">
    <property type="component" value="Unassembled WGS sequence"/>
</dbReference>
<dbReference type="EMBL" id="BSNX01000007">
    <property type="protein sequence ID" value="GLQ71550.1"/>
    <property type="molecule type" value="Genomic_DNA"/>
</dbReference>
<accession>A0AAV5NLU7</accession>
<comment type="caution">
    <text evidence="1">The sequence shown here is derived from an EMBL/GenBank/DDBJ whole genome shotgun (WGS) entry which is preliminary data.</text>
</comment>